<sequence>MTNLRSGSGDRWLVIGDTNVVGSQEEKIEGVPFNLNDARVFYDFVDSMGLLELPMSRGTFTWSNKRRDDESILEKLDRAICCLEWTTLFPKDIGLLDVSIGSDHALIVILPQGLKKKYKKDFKLESKWLLEEECTSTVQKS</sequence>
<dbReference type="PANTHER" id="PTHR33710:SF79">
    <property type="entry name" value="OS06G0205337 PROTEIN"/>
    <property type="match status" value="1"/>
</dbReference>
<dbReference type="Gene3D" id="3.60.10.10">
    <property type="entry name" value="Endonuclease/exonuclease/phosphatase"/>
    <property type="match status" value="1"/>
</dbReference>
<protein>
    <submittedName>
        <fullName evidence="1">Uncharacterized protein</fullName>
    </submittedName>
</protein>
<dbReference type="SUPFAM" id="SSF56219">
    <property type="entry name" value="DNase I-like"/>
    <property type="match status" value="1"/>
</dbReference>
<accession>A0ABR1ZH36</accession>
<keyword evidence="2" id="KW-1185">Reference proteome</keyword>
<name>A0ABR1ZH36_9ROSI</name>
<comment type="caution">
    <text evidence="1">The sequence shown here is derived from an EMBL/GenBank/DDBJ whole genome shotgun (WGS) entry which is preliminary data.</text>
</comment>
<evidence type="ECO:0000313" key="2">
    <source>
        <dbReference type="Proteomes" id="UP001396334"/>
    </source>
</evidence>
<proteinExistence type="predicted"/>
<dbReference type="InterPro" id="IPR036691">
    <property type="entry name" value="Endo/exonu/phosph_ase_sf"/>
</dbReference>
<organism evidence="1 2">
    <name type="scientific">Hibiscus sabdariffa</name>
    <name type="common">roselle</name>
    <dbReference type="NCBI Taxonomy" id="183260"/>
    <lineage>
        <taxon>Eukaryota</taxon>
        <taxon>Viridiplantae</taxon>
        <taxon>Streptophyta</taxon>
        <taxon>Embryophyta</taxon>
        <taxon>Tracheophyta</taxon>
        <taxon>Spermatophyta</taxon>
        <taxon>Magnoliopsida</taxon>
        <taxon>eudicotyledons</taxon>
        <taxon>Gunneridae</taxon>
        <taxon>Pentapetalae</taxon>
        <taxon>rosids</taxon>
        <taxon>malvids</taxon>
        <taxon>Malvales</taxon>
        <taxon>Malvaceae</taxon>
        <taxon>Malvoideae</taxon>
        <taxon>Hibiscus</taxon>
    </lineage>
</organism>
<gene>
    <name evidence="1" type="ORF">V6N11_063532</name>
</gene>
<dbReference type="PANTHER" id="PTHR33710">
    <property type="entry name" value="BNAC02G09200D PROTEIN"/>
    <property type="match status" value="1"/>
</dbReference>
<reference evidence="1 2" key="1">
    <citation type="journal article" date="2024" name="G3 (Bethesda)">
        <title>Genome assembly of Hibiscus sabdariffa L. provides insights into metabolisms of medicinal natural products.</title>
        <authorList>
            <person name="Kim T."/>
        </authorList>
    </citation>
    <scope>NUCLEOTIDE SEQUENCE [LARGE SCALE GENOMIC DNA]</scope>
    <source>
        <strain evidence="1">TK-2024</strain>
        <tissue evidence="1">Old leaves</tissue>
    </source>
</reference>
<dbReference type="EMBL" id="JBBPBN010001118">
    <property type="protein sequence ID" value="KAK8479794.1"/>
    <property type="molecule type" value="Genomic_DNA"/>
</dbReference>
<dbReference type="Proteomes" id="UP001396334">
    <property type="component" value="Unassembled WGS sequence"/>
</dbReference>
<evidence type="ECO:0000313" key="1">
    <source>
        <dbReference type="EMBL" id="KAK8479794.1"/>
    </source>
</evidence>